<dbReference type="Proteomes" id="UP000681526">
    <property type="component" value="Unassembled WGS sequence"/>
</dbReference>
<gene>
    <name evidence="3" type="primary">txxe 2826-orf1</name>
    <name evidence="3" type="ORF">TXXE_17450</name>
</gene>
<dbReference type="PANTHER" id="PTHR45947">
    <property type="entry name" value="SULFOQUINOVOSYL TRANSFERASE SQD2"/>
    <property type="match status" value="1"/>
</dbReference>
<dbReference type="Pfam" id="PF13439">
    <property type="entry name" value="Glyco_transf_4"/>
    <property type="match status" value="1"/>
</dbReference>
<dbReference type="PANTHER" id="PTHR45947:SF3">
    <property type="entry name" value="SULFOQUINOVOSYL TRANSFERASE SQD2"/>
    <property type="match status" value="1"/>
</dbReference>
<dbReference type="SUPFAM" id="SSF53756">
    <property type="entry name" value="UDP-Glycosyltransferase/glycogen phosphorylase"/>
    <property type="match status" value="1"/>
</dbReference>
<evidence type="ECO:0000313" key="3">
    <source>
        <dbReference type="EMBL" id="CAG5091997.1"/>
    </source>
</evidence>
<proteinExistence type="predicted"/>
<dbReference type="CDD" id="cd03801">
    <property type="entry name" value="GT4_PimA-like"/>
    <property type="match status" value="1"/>
</dbReference>
<dbReference type="EMBL" id="CAJRAY010000088">
    <property type="protein sequence ID" value="CAG5091997.1"/>
    <property type="molecule type" value="Genomic_DNA"/>
</dbReference>
<dbReference type="InterPro" id="IPR050194">
    <property type="entry name" value="Glycosyltransferase_grp1"/>
</dbReference>
<dbReference type="GO" id="GO:0016740">
    <property type="term" value="F:transferase activity"/>
    <property type="evidence" value="ECO:0007669"/>
    <property type="project" value="UniProtKB-KW"/>
</dbReference>
<dbReference type="Gene3D" id="3.40.50.2000">
    <property type="entry name" value="Glycogen Phosphorylase B"/>
    <property type="match status" value="2"/>
</dbReference>
<feature type="domain" description="Glycosyl transferase family 1" evidence="1">
    <location>
        <begin position="187"/>
        <end position="353"/>
    </location>
</feature>
<keyword evidence="4" id="KW-1185">Reference proteome</keyword>
<comment type="caution">
    <text evidence="3">The sequence shown here is derived from an EMBL/GenBank/DDBJ whole genome shotgun (WGS) entry which is preliminary data.</text>
</comment>
<dbReference type="InterPro" id="IPR028098">
    <property type="entry name" value="Glyco_trans_4-like_N"/>
</dbReference>
<keyword evidence="3" id="KW-0808">Transferase</keyword>
<accession>A0ABN7S687</accession>
<evidence type="ECO:0000259" key="1">
    <source>
        <dbReference type="Pfam" id="PF00534"/>
    </source>
</evidence>
<dbReference type="RefSeq" id="WP_213486253.1">
    <property type="nucleotide sequence ID" value="NZ_CAJRAY010000088.1"/>
</dbReference>
<sequence>MKRVLMISNYYYPYVSGMTEYTKKLAELLSAERGIEVTVLASQHDRTLKREEVVNGVRVVRSRVLGKISKGVISPQFIRDALRLSKEADVVHLHLPMIESGLLCCIINRKKLVITYHCDIYLKNSILNKAIMKVMDWSSILSFKRASAILVITDDYARHSRVLKRYIEKCYEVVPPVKEYCYSNPSYRENEDMHYVGFCGRIVEEKGIDYLIKSVPYVLEQIPNTVFLIGGDYKNIVGGSIYSELLKIMDEGYKDRIRFLGKIPEEKMQAFYSSLDVFTLPSINSQEAFGLVQVEALQCGVPVVASDLPGVRQVVLRTGMGRICKIKDERSLADCIVDVIKNKNSFENAREKALELYNKEKTVESHLRVYQKATI</sequence>
<feature type="domain" description="Glycosyltransferase subfamily 4-like N-terminal" evidence="2">
    <location>
        <begin position="15"/>
        <end position="175"/>
    </location>
</feature>
<reference evidence="3 4" key="1">
    <citation type="submission" date="2021-04" db="EMBL/GenBank/DDBJ databases">
        <authorList>
            <person name="Rakotoarivonina H."/>
        </authorList>
    </citation>
    <scope>NUCLEOTIDE SEQUENCE [LARGE SCALE GENOMIC DNA]</scope>
    <source>
        <strain evidence="3 4">XE</strain>
    </source>
</reference>
<name>A0ABN7S687_THEXY</name>
<organism evidence="3 4">
    <name type="scientific">Thermobacillus xylanilyticus</name>
    <dbReference type="NCBI Taxonomy" id="76633"/>
    <lineage>
        <taxon>Bacteria</taxon>
        <taxon>Bacillati</taxon>
        <taxon>Bacillota</taxon>
        <taxon>Bacilli</taxon>
        <taxon>Bacillales</taxon>
        <taxon>Paenibacillaceae</taxon>
        <taxon>Thermobacillus</taxon>
    </lineage>
</organism>
<dbReference type="Pfam" id="PF00534">
    <property type="entry name" value="Glycos_transf_1"/>
    <property type="match status" value="1"/>
</dbReference>
<protein>
    <submittedName>
        <fullName evidence="3">Sugar transferase GT4</fullName>
    </submittedName>
</protein>
<evidence type="ECO:0000259" key="2">
    <source>
        <dbReference type="Pfam" id="PF13439"/>
    </source>
</evidence>
<dbReference type="InterPro" id="IPR001296">
    <property type="entry name" value="Glyco_trans_1"/>
</dbReference>
<evidence type="ECO:0000313" key="4">
    <source>
        <dbReference type="Proteomes" id="UP000681526"/>
    </source>
</evidence>